<evidence type="ECO:0008006" key="3">
    <source>
        <dbReference type="Google" id="ProtNLM"/>
    </source>
</evidence>
<reference evidence="1 2" key="1">
    <citation type="submission" date="2024-07" db="EMBL/GenBank/DDBJ databases">
        <title>Section-level genome sequencing and comparative genomics of Aspergillus sections Usti and Cavernicolus.</title>
        <authorList>
            <consortium name="Lawrence Berkeley National Laboratory"/>
            <person name="Nybo J.L."/>
            <person name="Vesth T.C."/>
            <person name="Theobald S."/>
            <person name="Frisvad J.C."/>
            <person name="Larsen T.O."/>
            <person name="Kjaerboelling I."/>
            <person name="Rothschild-Mancinelli K."/>
            <person name="Lyhne E.K."/>
            <person name="Kogle M.E."/>
            <person name="Barry K."/>
            <person name="Clum A."/>
            <person name="Na H."/>
            <person name="Ledsgaard L."/>
            <person name="Lin J."/>
            <person name="Lipzen A."/>
            <person name="Kuo A."/>
            <person name="Riley R."/>
            <person name="Mondo S."/>
            <person name="Labutti K."/>
            <person name="Haridas S."/>
            <person name="Pangalinan J."/>
            <person name="Salamov A.A."/>
            <person name="Simmons B.A."/>
            <person name="Magnuson J.K."/>
            <person name="Chen J."/>
            <person name="Drula E."/>
            <person name="Henrissat B."/>
            <person name="Wiebenga A."/>
            <person name="Lubbers R.J."/>
            <person name="Gomes A.C."/>
            <person name="Makela M.R."/>
            <person name="Stajich J."/>
            <person name="Grigoriev I.V."/>
            <person name="Mortensen U.H."/>
            <person name="De Vries R.P."/>
            <person name="Baker S.E."/>
            <person name="Andersen M.R."/>
        </authorList>
    </citation>
    <scope>NUCLEOTIDE SEQUENCE [LARGE SCALE GENOMIC DNA]</scope>
    <source>
        <strain evidence="1 2">CBS 123904</strain>
    </source>
</reference>
<gene>
    <name evidence="1" type="ORF">BJY01DRAFT_256528</name>
</gene>
<evidence type="ECO:0000313" key="1">
    <source>
        <dbReference type="EMBL" id="KAL2824080.1"/>
    </source>
</evidence>
<sequence length="124" mass="14030">MPNPSVFWTDAEVIVAVYFLSRGVTEVAISEMLQARGYHRSISSVRCKTMAIARQNKKLQKSRDEWDIRAVDFWLDSRTLPHGVVSQVIGPTDKDIAIMGEYGLSEVVLENLSCITLFWSELIP</sequence>
<protein>
    <recommendedName>
        <fullName evidence="3">Clr5 domain-containing protein</fullName>
    </recommendedName>
</protein>
<organism evidence="1 2">
    <name type="scientific">Aspergillus pseudoustus</name>
    <dbReference type="NCBI Taxonomy" id="1810923"/>
    <lineage>
        <taxon>Eukaryota</taxon>
        <taxon>Fungi</taxon>
        <taxon>Dikarya</taxon>
        <taxon>Ascomycota</taxon>
        <taxon>Pezizomycotina</taxon>
        <taxon>Eurotiomycetes</taxon>
        <taxon>Eurotiomycetidae</taxon>
        <taxon>Eurotiales</taxon>
        <taxon>Aspergillaceae</taxon>
        <taxon>Aspergillus</taxon>
        <taxon>Aspergillus subgen. Nidulantes</taxon>
    </lineage>
</organism>
<comment type="caution">
    <text evidence="1">The sequence shown here is derived from an EMBL/GenBank/DDBJ whole genome shotgun (WGS) entry which is preliminary data.</text>
</comment>
<dbReference type="Proteomes" id="UP001610446">
    <property type="component" value="Unassembled WGS sequence"/>
</dbReference>
<accession>A0ABR4I8L6</accession>
<proteinExistence type="predicted"/>
<dbReference type="EMBL" id="JBFXLU010000583">
    <property type="protein sequence ID" value="KAL2824080.1"/>
    <property type="molecule type" value="Genomic_DNA"/>
</dbReference>
<evidence type="ECO:0000313" key="2">
    <source>
        <dbReference type="Proteomes" id="UP001610446"/>
    </source>
</evidence>
<name>A0ABR4I8L6_9EURO</name>
<keyword evidence="2" id="KW-1185">Reference proteome</keyword>